<reference evidence="2 3" key="1">
    <citation type="journal article" date="2020" name="Arch. Microbiol.">
        <title>Bradyrhizobium uaiense sp. nov., a new highly efficient cowpea symbiont.</title>
        <authorList>
            <person name="Cabral Michel D."/>
            <person name="Azarias Guimaraes A."/>
            <person name="Martins da Costa E."/>
            <person name="Soares de Carvalho T."/>
            <person name="Balsanelli E."/>
            <person name="Willems A."/>
            <person name="Maltempi de Souza E."/>
            <person name="de Souza Moreira F.M."/>
        </authorList>
    </citation>
    <scope>NUCLEOTIDE SEQUENCE [LARGE SCALE GENOMIC DNA]</scope>
    <source>
        <strain evidence="2 3">UFLA 03-164</strain>
    </source>
</reference>
<proteinExistence type="predicted"/>
<organism evidence="2 3">
    <name type="scientific">Bradyrhizobium uaiense</name>
    <dbReference type="NCBI Taxonomy" id="2594946"/>
    <lineage>
        <taxon>Bacteria</taxon>
        <taxon>Pseudomonadati</taxon>
        <taxon>Pseudomonadota</taxon>
        <taxon>Alphaproteobacteria</taxon>
        <taxon>Hyphomicrobiales</taxon>
        <taxon>Nitrobacteraceae</taxon>
        <taxon>Bradyrhizobium</taxon>
    </lineage>
</organism>
<gene>
    <name evidence="2" type="ORF">FNJ47_27715</name>
</gene>
<evidence type="ECO:0000313" key="3">
    <source>
        <dbReference type="Proteomes" id="UP000468531"/>
    </source>
</evidence>
<dbReference type="InterPro" id="IPR011335">
    <property type="entry name" value="Restrct_endonuc-II-like"/>
</dbReference>
<dbReference type="Proteomes" id="UP000468531">
    <property type="component" value="Unassembled WGS sequence"/>
</dbReference>
<dbReference type="Pfam" id="PF04480">
    <property type="entry name" value="DUF559"/>
    <property type="match status" value="1"/>
</dbReference>
<evidence type="ECO:0000313" key="2">
    <source>
        <dbReference type="EMBL" id="NEU99513.1"/>
    </source>
</evidence>
<feature type="domain" description="DUF559" evidence="1">
    <location>
        <begin position="11"/>
        <end position="112"/>
    </location>
</feature>
<dbReference type="InterPro" id="IPR047216">
    <property type="entry name" value="Endonuclease_DUF559_bact"/>
</dbReference>
<evidence type="ECO:0000259" key="1">
    <source>
        <dbReference type="Pfam" id="PF04480"/>
    </source>
</evidence>
<dbReference type="InterPro" id="IPR007569">
    <property type="entry name" value="DUF559"/>
</dbReference>
<dbReference type="GO" id="GO:0004519">
    <property type="term" value="F:endonuclease activity"/>
    <property type="evidence" value="ECO:0007669"/>
    <property type="project" value="UniProtKB-KW"/>
</dbReference>
<keyword evidence="3" id="KW-1185">Reference proteome</keyword>
<dbReference type="Gene3D" id="3.40.960.10">
    <property type="entry name" value="VSR Endonuclease"/>
    <property type="match status" value="1"/>
</dbReference>
<dbReference type="PANTHER" id="PTHR38590">
    <property type="entry name" value="BLL0828 PROTEIN"/>
    <property type="match status" value="1"/>
</dbReference>
<accession>A0A6P1BMS6</accession>
<keyword evidence="2" id="KW-0540">Nuclease</keyword>
<protein>
    <submittedName>
        <fullName evidence="2">Endonuclease domain-containing protein</fullName>
    </submittedName>
</protein>
<comment type="caution">
    <text evidence="2">The sequence shown here is derived from an EMBL/GenBank/DDBJ whole genome shotgun (WGS) entry which is preliminary data.</text>
</comment>
<name>A0A6P1BMS6_9BRAD</name>
<dbReference type="SUPFAM" id="SSF52980">
    <property type="entry name" value="Restriction endonuclease-like"/>
    <property type="match status" value="1"/>
</dbReference>
<dbReference type="PANTHER" id="PTHR38590:SF1">
    <property type="entry name" value="BLL0828 PROTEIN"/>
    <property type="match status" value="1"/>
</dbReference>
<dbReference type="RefSeq" id="WP_163158790.1">
    <property type="nucleotide sequence ID" value="NZ_VKHP01000133.1"/>
</dbReference>
<dbReference type="CDD" id="cd01038">
    <property type="entry name" value="Endonuclease_DUF559"/>
    <property type="match status" value="1"/>
</dbReference>
<keyword evidence="2" id="KW-0378">Hydrolase</keyword>
<keyword evidence="2" id="KW-0255">Endonuclease</keyword>
<dbReference type="AlphaFoldDB" id="A0A6P1BMS6"/>
<dbReference type="EMBL" id="VKHP01000133">
    <property type="protein sequence ID" value="NEU99513.1"/>
    <property type="molecule type" value="Genomic_DNA"/>
</dbReference>
<sequence>MRGRKETPIRLARGLRTNQTDAEIVLWNRIRNRQIDGHKFARQVPAGRYICDFVCREKRIVIEVDGGQHADSVEDAVRDRYLTDEGYRVLRFWNNDVLGNIDGVLITIQTELCG</sequence>